<feature type="compositionally biased region" description="Polar residues" evidence="1">
    <location>
        <begin position="300"/>
        <end position="322"/>
    </location>
</feature>
<dbReference type="Proteomes" id="UP001294444">
    <property type="component" value="Unassembled WGS sequence"/>
</dbReference>
<feature type="compositionally biased region" description="Polar residues" evidence="1">
    <location>
        <begin position="12"/>
        <end position="29"/>
    </location>
</feature>
<comment type="caution">
    <text evidence="2">The sequence shown here is derived from an EMBL/GenBank/DDBJ whole genome shotgun (WGS) entry which is preliminary data.</text>
</comment>
<accession>A0AAJ5C8C6</accession>
<feature type="region of interest" description="Disordered" evidence="1">
    <location>
        <begin position="111"/>
        <end position="138"/>
    </location>
</feature>
<dbReference type="EMBL" id="OAPG01000019">
    <property type="protein sequence ID" value="SNX87433.1"/>
    <property type="molecule type" value="Genomic_DNA"/>
</dbReference>
<sequence length="681" mass="74035">MSVATRPRSMTAHCNSSTLVTPPFSSSKQPAPKFNNFRPVRYQTKEELDRFFGTTAVQKREQRLRVRESDGQVYFDWIEKDEWQHLLATGSLTSPNSPGDAERRRSSAATFLTLNSPLRPSSPARRASLATPGTSGSMSLLVGKLGDVGLGGGVGKDVEGGMERRGRKRSNSALAGRNGKVDEQVPLRKGEEKNWMSVPGFKRRQSDGLVFSPRRSHCASRDGVEQPIIHDDSDKIRISRLPLSHRKVDQETLDQAFGMNNPLLDLSPSATLLQPRVHKPPTLHIPTQSQKGLIEVDDATSPTCSSPRSPLPSGNTFDSFSNGTRRGTFGALFPAEQQLSIPVVSSPNRRARYQSDSATTPPSSAAMEFLQSPIPTAASSQPLRTLRHALSFDTPRRASFGDNSPPIPSNPWTQRQRWRSAEDSSCNSAPPRPERNPRAVRSVASLRETSNEVSRNPRAPSMHASVTMDRARKMSGSSGDSCASEACWTPLAPRTGAKKFDRTRMQHLNSLSHPSPTSTISSLPHVEKVSPMRDPFATINSARPCIQHITAGSSKDETVKGSAKQPKSIKMRMGTGLRTGPEVYQGVDIPCASIHLHSDPEDNFEPALALTMSSSKLKKFKKKNQLATNSMSGLSAADSNSSVASVGVGHARCASASSASAERSAHHAKGSSRWWTHILHG</sequence>
<feature type="region of interest" description="Disordered" evidence="1">
    <location>
        <begin position="298"/>
        <end position="322"/>
    </location>
</feature>
<feature type="compositionally biased region" description="Basic and acidic residues" evidence="1">
    <location>
        <begin position="179"/>
        <end position="191"/>
    </location>
</feature>
<organism evidence="2 3">
    <name type="scientific">Melanopsichium pennsylvanicum</name>
    <dbReference type="NCBI Taxonomy" id="63383"/>
    <lineage>
        <taxon>Eukaryota</taxon>
        <taxon>Fungi</taxon>
        <taxon>Dikarya</taxon>
        <taxon>Basidiomycota</taxon>
        <taxon>Ustilaginomycotina</taxon>
        <taxon>Ustilaginomycetes</taxon>
        <taxon>Ustilaginales</taxon>
        <taxon>Ustilaginaceae</taxon>
        <taxon>Melanopsichium</taxon>
    </lineage>
</organism>
<feature type="region of interest" description="Disordered" evidence="1">
    <location>
        <begin position="343"/>
        <end position="364"/>
    </location>
</feature>
<reference evidence="2" key="1">
    <citation type="submission" date="2023-10" db="EMBL/GenBank/DDBJ databases">
        <authorList>
            <person name="Guldener U."/>
        </authorList>
    </citation>
    <scope>NUCLEOTIDE SEQUENCE</scope>
    <source>
        <strain evidence="2">Mp4</strain>
    </source>
</reference>
<feature type="region of interest" description="Disordered" evidence="1">
    <location>
        <begin position="1"/>
        <end position="35"/>
    </location>
</feature>
<proteinExistence type="predicted"/>
<evidence type="ECO:0000313" key="2">
    <source>
        <dbReference type="EMBL" id="SNX87433.1"/>
    </source>
</evidence>
<gene>
    <name evidence="2" type="ORF">MEPE_06143</name>
</gene>
<protein>
    <submittedName>
        <fullName evidence="2">Uncharacterized protein</fullName>
    </submittedName>
</protein>
<evidence type="ECO:0000256" key="1">
    <source>
        <dbReference type="SAM" id="MobiDB-lite"/>
    </source>
</evidence>
<feature type="region of interest" description="Disordered" evidence="1">
    <location>
        <begin position="395"/>
        <end position="464"/>
    </location>
</feature>
<dbReference type="AlphaFoldDB" id="A0AAJ5C8C6"/>
<keyword evidence="3" id="KW-1185">Reference proteome</keyword>
<feature type="region of interest" description="Disordered" evidence="1">
    <location>
        <begin position="156"/>
        <end position="191"/>
    </location>
</feature>
<evidence type="ECO:0000313" key="3">
    <source>
        <dbReference type="Proteomes" id="UP001294444"/>
    </source>
</evidence>
<name>A0AAJ5C8C6_9BASI</name>